<dbReference type="GeneID" id="54294981"/>
<dbReference type="GO" id="GO:0042720">
    <property type="term" value="C:mitochondrial inner membrane peptidase complex"/>
    <property type="evidence" value="ECO:0007669"/>
    <property type="project" value="InterPro"/>
</dbReference>
<dbReference type="RefSeq" id="XP_033392918.1">
    <property type="nucleotide sequence ID" value="XM_033537485.1"/>
</dbReference>
<dbReference type="Pfam" id="PF11093">
    <property type="entry name" value="Mitochondr_Som1"/>
    <property type="match status" value="1"/>
</dbReference>
<dbReference type="Proteomes" id="UP000799438">
    <property type="component" value="Unassembled WGS sequence"/>
</dbReference>
<evidence type="ECO:0008006" key="3">
    <source>
        <dbReference type="Google" id="ProtNLM"/>
    </source>
</evidence>
<dbReference type="OrthoDB" id="3983163at2759"/>
<name>A0A6A6AZI9_9PEZI</name>
<evidence type="ECO:0000313" key="1">
    <source>
        <dbReference type="EMBL" id="KAF2137200.1"/>
    </source>
</evidence>
<accession>A0A6A6AZI9</accession>
<dbReference type="AlphaFoldDB" id="A0A6A6AZI9"/>
<reference evidence="1" key="1">
    <citation type="journal article" date="2020" name="Stud. Mycol.">
        <title>101 Dothideomycetes genomes: a test case for predicting lifestyles and emergence of pathogens.</title>
        <authorList>
            <person name="Haridas S."/>
            <person name="Albert R."/>
            <person name="Binder M."/>
            <person name="Bloem J."/>
            <person name="Labutti K."/>
            <person name="Salamov A."/>
            <person name="Andreopoulos B."/>
            <person name="Baker S."/>
            <person name="Barry K."/>
            <person name="Bills G."/>
            <person name="Bluhm B."/>
            <person name="Cannon C."/>
            <person name="Castanera R."/>
            <person name="Culley D."/>
            <person name="Daum C."/>
            <person name="Ezra D."/>
            <person name="Gonzalez J."/>
            <person name="Henrissat B."/>
            <person name="Kuo A."/>
            <person name="Liang C."/>
            <person name="Lipzen A."/>
            <person name="Lutzoni F."/>
            <person name="Magnuson J."/>
            <person name="Mondo S."/>
            <person name="Nolan M."/>
            <person name="Ohm R."/>
            <person name="Pangilinan J."/>
            <person name="Park H.-J."/>
            <person name="Ramirez L."/>
            <person name="Alfaro M."/>
            <person name="Sun H."/>
            <person name="Tritt A."/>
            <person name="Yoshinaga Y."/>
            <person name="Zwiers L.-H."/>
            <person name="Turgeon B."/>
            <person name="Goodwin S."/>
            <person name="Spatafora J."/>
            <person name="Crous P."/>
            <person name="Grigoriev I."/>
        </authorList>
    </citation>
    <scope>NUCLEOTIDE SEQUENCE</scope>
    <source>
        <strain evidence="1">CBS 121167</strain>
    </source>
</reference>
<sequence length="89" mass="10259">MAPLVEAFPPEELEARAQYTPDNRLRNKRRPVDLAKCKLLELVQYECDVVDRGDPKSVVRCQPLVRLFRKCADGLSVETTSWEGLEGRW</sequence>
<dbReference type="EMBL" id="ML995505">
    <property type="protein sequence ID" value="KAF2137200.1"/>
    <property type="molecule type" value="Genomic_DNA"/>
</dbReference>
<protein>
    <recommendedName>
        <fullName evidence="3">Mitochondrial export protein Som1</fullName>
    </recommendedName>
</protein>
<dbReference type="InterPro" id="IPR024645">
    <property type="entry name" value="Mitochondr_Som1"/>
</dbReference>
<organism evidence="1 2">
    <name type="scientific">Aplosporella prunicola CBS 121167</name>
    <dbReference type="NCBI Taxonomy" id="1176127"/>
    <lineage>
        <taxon>Eukaryota</taxon>
        <taxon>Fungi</taxon>
        <taxon>Dikarya</taxon>
        <taxon>Ascomycota</taxon>
        <taxon>Pezizomycotina</taxon>
        <taxon>Dothideomycetes</taxon>
        <taxon>Dothideomycetes incertae sedis</taxon>
        <taxon>Botryosphaeriales</taxon>
        <taxon>Aplosporellaceae</taxon>
        <taxon>Aplosporella</taxon>
    </lineage>
</organism>
<proteinExistence type="predicted"/>
<keyword evidence="2" id="KW-1185">Reference proteome</keyword>
<gene>
    <name evidence="1" type="ORF">K452DRAFT_236131</name>
</gene>
<evidence type="ECO:0000313" key="2">
    <source>
        <dbReference type="Proteomes" id="UP000799438"/>
    </source>
</evidence>